<dbReference type="GO" id="GO:0005576">
    <property type="term" value="C:extracellular region"/>
    <property type="evidence" value="ECO:0007669"/>
    <property type="project" value="UniProtKB-SubCell"/>
</dbReference>
<name>A0A2S0X9I8_9DIPT</name>
<dbReference type="Gene3D" id="1.10.238.20">
    <property type="entry name" value="Pheromone/general odorant binding protein domain"/>
    <property type="match status" value="1"/>
</dbReference>
<dbReference type="PROSITE" id="PS51257">
    <property type="entry name" value="PROKAR_LIPOPROTEIN"/>
    <property type="match status" value="1"/>
</dbReference>
<sequence length="239" mass="28065">MKFIFVAIIVSALALSLCSCSNSTVNDSPFYKSLVTKDTFRDRIYFSTYFEHLLKEQFFQTQSVIVDAWKECSEHFYITDVDDAIDIFKNPPLEKNVKSHKKCLYNCIMNRTGVMTDDGFQEDQYIKTIKQLRLNYTSFNIDEKRNETKLKILKTVRRLAKGLNSFTMCSNRNSMSGRDDSEYLLESYARAAHKCKQVEYPEVLDRCEDSWNLMSCIIAQNQKRNFNSPFYPLWVKDLK</sequence>
<dbReference type="GO" id="GO:0005549">
    <property type="term" value="F:odorant binding"/>
    <property type="evidence" value="ECO:0007669"/>
    <property type="project" value="InterPro"/>
</dbReference>
<comment type="subcellular location">
    <subcellularLocation>
        <location evidence="1">Secreted</location>
    </subcellularLocation>
</comment>
<protein>
    <submittedName>
        <fullName evidence="4">Odorant-binding protein 36</fullName>
    </submittedName>
</protein>
<accession>A0A2S0X9I8</accession>
<dbReference type="EMBL" id="MG544156">
    <property type="protein sequence ID" value="AWC08447.1"/>
    <property type="molecule type" value="mRNA"/>
</dbReference>
<dbReference type="SUPFAM" id="SSF47565">
    <property type="entry name" value="Insect pheromone/odorant-binding proteins"/>
    <property type="match status" value="1"/>
</dbReference>
<comment type="similarity">
    <text evidence="2">Belongs to the PBP/GOBP family.</text>
</comment>
<evidence type="ECO:0000256" key="3">
    <source>
        <dbReference type="ARBA" id="ARBA00022525"/>
    </source>
</evidence>
<organism evidence="4">
    <name type="scientific">Bradysia odoriphaga</name>
    <dbReference type="NCBI Taxonomy" id="1564500"/>
    <lineage>
        <taxon>Eukaryota</taxon>
        <taxon>Metazoa</taxon>
        <taxon>Ecdysozoa</taxon>
        <taxon>Arthropoda</taxon>
        <taxon>Hexapoda</taxon>
        <taxon>Insecta</taxon>
        <taxon>Pterygota</taxon>
        <taxon>Neoptera</taxon>
        <taxon>Endopterygota</taxon>
        <taxon>Diptera</taxon>
        <taxon>Nematocera</taxon>
        <taxon>Sciaroidea</taxon>
        <taxon>Sciaridae</taxon>
        <taxon>Bradysia</taxon>
    </lineage>
</organism>
<keyword evidence="3" id="KW-0964">Secreted</keyword>
<reference evidence="4" key="1">
    <citation type="journal article" date="2018" name="Front. Physiol.">
        <title>Sex- and Tissue-Specific Expression Profiles of Odorant Binding Protein and Chemosensory Protein Genes in Bradysia odoriphaga (Diptera: Sciaridae).</title>
        <authorList>
            <person name="Zhao Y."/>
            <person name="Ding J."/>
            <person name="Zhang Z."/>
            <person name="Liu F."/>
            <person name="Zhou C."/>
            <person name="Mu W."/>
        </authorList>
    </citation>
    <scope>NUCLEOTIDE SEQUENCE</scope>
</reference>
<dbReference type="Pfam" id="PF01395">
    <property type="entry name" value="PBP_GOBP"/>
    <property type="match status" value="1"/>
</dbReference>
<dbReference type="AlphaFoldDB" id="A0A2S0X9I8"/>
<dbReference type="CDD" id="cd23992">
    <property type="entry name" value="PBP_GOBP"/>
    <property type="match status" value="1"/>
</dbReference>
<dbReference type="InterPro" id="IPR006170">
    <property type="entry name" value="PBP/GOBP"/>
</dbReference>
<evidence type="ECO:0000256" key="1">
    <source>
        <dbReference type="ARBA" id="ARBA00004613"/>
    </source>
</evidence>
<dbReference type="InterPro" id="IPR036728">
    <property type="entry name" value="PBP_GOBP_sf"/>
</dbReference>
<proteinExistence type="evidence at transcript level"/>
<evidence type="ECO:0000256" key="2">
    <source>
        <dbReference type="ARBA" id="ARBA00008098"/>
    </source>
</evidence>
<evidence type="ECO:0000313" key="4">
    <source>
        <dbReference type="EMBL" id="AWC08447.1"/>
    </source>
</evidence>
<dbReference type="OrthoDB" id="10285321at2759"/>
<gene>
    <name evidence="4" type="primary">OBP36</name>
</gene>